<dbReference type="GO" id="GO:0046872">
    <property type="term" value="F:metal ion binding"/>
    <property type="evidence" value="ECO:0007669"/>
    <property type="project" value="UniProtKB-KW"/>
</dbReference>
<name>A0A2K5AQI7_9ARCH</name>
<dbReference type="PANTHER" id="PTHR43462">
    <property type="entry name" value="ALANYL-TRNA EDITING PROTEIN"/>
    <property type="match status" value="1"/>
</dbReference>
<dbReference type="Gene3D" id="3.10.310.40">
    <property type="match status" value="1"/>
</dbReference>
<comment type="cofactor">
    <cofactor evidence="1">
        <name>Zn(2+)</name>
        <dbReference type="ChEBI" id="CHEBI:29105"/>
    </cofactor>
</comment>
<feature type="domain" description="Threonyl/alanyl tRNA synthetase SAD" evidence="4">
    <location>
        <begin position="101"/>
        <end position="143"/>
    </location>
</feature>
<sequence>MERYHDARAHTAEHIFARALQNLLGPESIQVLKVEHTDDVNRVYIRCKELSMDEVYQAMIIVNRTIEEGRTVREHTFPSLDEARRRFPDVRAYEVRITGNVRVVEIDGYDHSACIKEHVSNTRECEFFIVKSISRERDISKVEYLVGDKAKRYAIESVKRLADIAMMLRANMNTLEATLSNILEELSMLRTSIRSVTDDAVSALSAVRVRELNLYYGSFNMLDDDILIKKASTMVKDGTDNKLIIFLNRKRDRSNVVIASNDPRLDSNTLLKAIIARYGGKGGGKAEFATGYIITSLGVDVDHKIKQEVMGLIEQLLAS</sequence>
<dbReference type="KEGG" id="ncv:NCAV_0745"/>
<dbReference type="SMART" id="SM00863">
    <property type="entry name" value="tRNA_SAD"/>
    <property type="match status" value="1"/>
</dbReference>
<evidence type="ECO:0000313" key="5">
    <source>
        <dbReference type="EMBL" id="SPC33926.1"/>
    </source>
</evidence>
<dbReference type="InterPro" id="IPR012947">
    <property type="entry name" value="tRNA_SAD"/>
</dbReference>
<organism evidence="5 6">
    <name type="scientific">Candidatus Nitrosocaldus cavascurensis</name>
    <dbReference type="NCBI Taxonomy" id="2058097"/>
    <lineage>
        <taxon>Archaea</taxon>
        <taxon>Nitrososphaerota</taxon>
        <taxon>Nitrososphaeria</taxon>
        <taxon>Candidatus Nitrosocaldales</taxon>
        <taxon>Candidatus Nitrosocaldaceae</taxon>
        <taxon>Candidatus Nitrosocaldus</taxon>
    </lineage>
</organism>
<dbReference type="RefSeq" id="WP_158648742.1">
    <property type="nucleotide sequence ID" value="NZ_LT981265.1"/>
</dbReference>
<dbReference type="SUPFAM" id="SSF55186">
    <property type="entry name" value="ThrRS/AlaRS common domain"/>
    <property type="match status" value="1"/>
</dbReference>
<dbReference type="Proteomes" id="UP000236248">
    <property type="component" value="Chromosome NCAV"/>
</dbReference>
<evidence type="ECO:0000256" key="2">
    <source>
        <dbReference type="ARBA" id="ARBA00022723"/>
    </source>
</evidence>
<evidence type="ECO:0000256" key="3">
    <source>
        <dbReference type="ARBA" id="ARBA00022833"/>
    </source>
</evidence>
<dbReference type="EMBL" id="LT981265">
    <property type="protein sequence ID" value="SPC33926.1"/>
    <property type="molecule type" value="Genomic_DNA"/>
</dbReference>
<evidence type="ECO:0000313" key="6">
    <source>
        <dbReference type="Proteomes" id="UP000236248"/>
    </source>
</evidence>
<dbReference type="InterPro" id="IPR051335">
    <property type="entry name" value="Alanyl-tRNA_Editing_Enzymes"/>
</dbReference>
<dbReference type="GO" id="GO:0005524">
    <property type="term" value="F:ATP binding"/>
    <property type="evidence" value="ECO:0007669"/>
    <property type="project" value="InterPro"/>
</dbReference>
<keyword evidence="3" id="KW-0862">Zinc</keyword>
<dbReference type="GeneID" id="41594808"/>
<protein>
    <recommendedName>
        <fullName evidence="4">Threonyl/alanyl tRNA synthetase SAD domain-containing protein</fullName>
    </recommendedName>
</protein>
<dbReference type="GO" id="GO:0043039">
    <property type="term" value="P:tRNA aminoacylation"/>
    <property type="evidence" value="ECO:0007669"/>
    <property type="project" value="InterPro"/>
</dbReference>
<dbReference type="Pfam" id="PF07973">
    <property type="entry name" value="tRNA_SAD"/>
    <property type="match status" value="1"/>
</dbReference>
<proteinExistence type="predicted"/>
<accession>A0A2K5AQI7</accession>
<dbReference type="PANTHER" id="PTHR43462:SF1">
    <property type="entry name" value="ALANYL-TRNA EDITING PROTEIN AARSD1"/>
    <property type="match status" value="1"/>
</dbReference>
<keyword evidence="6" id="KW-1185">Reference proteome</keyword>
<dbReference type="AlphaFoldDB" id="A0A2K5AQI7"/>
<dbReference type="InterPro" id="IPR018163">
    <property type="entry name" value="Thr/Ala-tRNA-synth_IIc_edit"/>
</dbReference>
<gene>
    <name evidence="5" type="ORF">NCAV_0745</name>
</gene>
<evidence type="ECO:0000259" key="4">
    <source>
        <dbReference type="SMART" id="SM00863"/>
    </source>
</evidence>
<dbReference type="GO" id="GO:0002161">
    <property type="term" value="F:aminoacyl-tRNA deacylase activity"/>
    <property type="evidence" value="ECO:0007669"/>
    <property type="project" value="UniProtKB-ARBA"/>
</dbReference>
<evidence type="ECO:0000256" key="1">
    <source>
        <dbReference type="ARBA" id="ARBA00001947"/>
    </source>
</evidence>
<keyword evidence="2" id="KW-0479">Metal-binding</keyword>
<dbReference type="GO" id="GO:0004812">
    <property type="term" value="F:aminoacyl-tRNA ligase activity"/>
    <property type="evidence" value="ECO:0007669"/>
    <property type="project" value="InterPro"/>
</dbReference>
<dbReference type="Gene3D" id="3.30.980.10">
    <property type="entry name" value="Threonyl-trna Synthetase, Chain A, domain 2"/>
    <property type="match status" value="1"/>
</dbReference>
<reference evidence="6" key="1">
    <citation type="submission" date="2018-01" db="EMBL/GenBank/DDBJ databases">
        <authorList>
            <person name="Kerou L M."/>
        </authorList>
    </citation>
    <scope>NUCLEOTIDE SEQUENCE [LARGE SCALE GENOMIC DNA]</scope>
    <source>
        <strain evidence="6">SCU2</strain>
    </source>
</reference>